<dbReference type="RefSeq" id="WP_246060984.1">
    <property type="nucleotide sequence ID" value="NZ_BAAAPR010000018.1"/>
</dbReference>
<sequence length="326" mass="33745">MTALSGSPAPEAGLPVLSMVQSAAARVVGRGREARVVAAALGAGRNVLLEGPPGTGKTTLLRALADGAGVPLVLVEGNADLTPARLVGHHDPSRVLTEDYRPENFVPGPLLRAMTTGALLYVEELNRVPEDTLNVLLGVLSERRTHVPRVGAVDAAATFRLVAAMNPYDAVGTGRISPALYDRSCRVTMGYQHEDAEVAVVAGETGGPKALVRRAVRAVRLSREHRDLRLGSSVRGAIDLVLVAGQLELLGDAPESDSAGSARVVTGAERGESDSQGFDPGLEAALAALSGRVVLAEGADRSVEDVVTELWAAAAPRDEGDDAGKA</sequence>
<dbReference type="SMART" id="SM00382">
    <property type="entry name" value="AAA"/>
    <property type="match status" value="1"/>
</dbReference>
<feature type="region of interest" description="Disordered" evidence="1">
    <location>
        <begin position="254"/>
        <end position="279"/>
    </location>
</feature>
<gene>
    <name evidence="3" type="ORF">FB458_0061</name>
</gene>
<evidence type="ECO:0000256" key="1">
    <source>
        <dbReference type="SAM" id="MobiDB-lite"/>
    </source>
</evidence>
<dbReference type="Pfam" id="PF07728">
    <property type="entry name" value="AAA_5"/>
    <property type="match status" value="1"/>
</dbReference>
<dbReference type="InterPro" id="IPR027417">
    <property type="entry name" value="P-loop_NTPase"/>
</dbReference>
<evidence type="ECO:0000259" key="2">
    <source>
        <dbReference type="SMART" id="SM00382"/>
    </source>
</evidence>
<organism evidence="3 4">
    <name type="scientific">Lapillicoccus jejuensis</name>
    <dbReference type="NCBI Taxonomy" id="402171"/>
    <lineage>
        <taxon>Bacteria</taxon>
        <taxon>Bacillati</taxon>
        <taxon>Actinomycetota</taxon>
        <taxon>Actinomycetes</taxon>
        <taxon>Micrococcales</taxon>
        <taxon>Intrasporangiaceae</taxon>
        <taxon>Lapillicoccus</taxon>
    </lineage>
</organism>
<reference evidence="3 4" key="1">
    <citation type="submission" date="2019-06" db="EMBL/GenBank/DDBJ databases">
        <title>Sequencing the genomes of 1000 actinobacteria strains.</title>
        <authorList>
            <person name="Klenk H.-P."/>
        </authorList>
    </citation>
    <scope>NUCLEOTIDE SEQUENCE [LARGE SCALE GENOMIC DNA]</scope>
    <source>
        <strain evidence="3 4">DSM 18607</strain>
    </source>
</reference>
<proteinExistence type="predicted"/>
<name>A0A542DVF0_9MICO</name>
<dbReference type="GO" id="GO:0016887">
    <property type="term" value="F:ATP hydrolysis activity"/>
    <property type="evidence" value="ECO:0007669"/>
    <property type="project" value="InterPro"/>
</dbReference>
<dbReference type="InterPro" id="IPR050764">
    <property type="entry name" value="CbbQ/NirQ/NorQ/GpvN"/>
</dbReference>
<dbReference type="PANTHER" id="PTHR42759:SF1">
    <property type="entry name" value="MAGNESIUM-CHELATASE SUBUNIT CHLD"/>
    <property type="match status" value="1"/>
</dbReference>
<dbReference type="InterPro" id="IPR003593">
    <property type="entry name" value="AAA+_ATPase"/>
</dbReference>
<comment type="caution">
    <text evidence="3">The sequence shown here is derived from an EMBL/GenBank/DDBJ whole genome shotgun (WGS) entry which is preliminary data.</text>
</comment>
<evidence type="ECO:0000313" key="4">
    <source>
        <dbReference type="Proteomes" id="UP000317893"/>
    </source>
</evidence>
<accession>A0A542DVF0</accession>
<dbReference type="PANTHER" id="PTHR42759">
    <property type="entry name" value="MOXR FAMILY PROTEIN"/>
    <property type="match status" value="1"/>
</dbReference>
<dbReference type="EMBL" id="VFMN01000001">
    <property type="protein sequence ID" value="TQJ07015.1"/>
    <property type="molecule type" value="Genomic_DNA"/>
</dbReference>
<evidence type="ECO:0000313" key="3">
    <source>
        <dbReference type="EMBL" id="TQJ07015.1"/>
    </source>
</evidence>
<keyword evidence="4" id="KW-1185">Reference proteome</keyword>
<dbReference type="GO" id="GO:0005524">
    <property type="term" value="F:ATP binding"/>
    <property type="evidence" value="ECO:0007669"/>
    <property type="project" value="InterPro"/>
</dbReference>
<dbReference type="Proteomes" id="UP000317893">
    <property type="component" value="Unassembled WGS sequence"/>
</dbReference>
<protein>
    <submittedName>
        <fullName evidence="3">Dynein-related subfamily AAA family protein</fullName>
    </submittedName>
</protein>
<dbReference type="InterPro" id="IPR011704">
    <property type="entry name" value="ATPase_dyneun-rel_AAA"/>
</dbReference>
<dbReference type="Gene3D" id="3.40.50.300">
    <property type="entry name" value="P-loop containing nucleotide triphosphate hydrolases"/>
    <property type="match status" value="1"/>
</dbReference>
<dbReference type="AlphaFoldDB" id="A0A542DVF0"/>
<feature type="domain" description="AAA+ ATPase" evidence="2">
    <location>
        <begin position="43"/>
        <end position="194"/>
    </location>
</feature>
<dbReference type="CDD" id="cd00009">
    <property type="entry name" value="AAA"/>
    <property type="match status" value="1"/>
</dbReference>
<dbReference type="SUPFAM" id="SSF52540">
    <property type="entry name" value="P-loop containing nucleoside triphosphate hydrolases"/>
    <property type="match status" value="1"/>
</dbReference>